<gene>
    <name evidence="1" type="primary">WBGene00109879</name>
</gene>
<dbReference type="Proteomes" id="UP000005239">
    <property type="component" value="Unassembled WGS sequence"/>
</dbReference>
<keyword evidence="2" id="KW-1185">Reference proteome</keyword>
<dbReference type="AlphaFoldDB" id="A0A2A6CUA0"/>
<name>A0A2A6CUA0_PRIPA</name>
<protein>
    <submittedName>
        <fullName evidence="1">Uncharacterized protein</fullName>
    </submittedName>
</protein>
<sequence length="79" mass="8377">MAAACTYPAMNLTADHHADEVVGMIDATTSSNVALSSTQQEMPGTIKTTAPPVVFMMAPIHSQNDIDPTAQLRNIHLQG</sequence>
<organism evidence="1 2">
    <name type="scientific">Pristionchus pacificus</name>
    <name type="common">Parasitic nematode worm</name>
    <dbReference type="NCBI Taxonomy" id="54126"/>
    <lineage>
        <taxon>Eukaryota</taxon>
        <taxon>Metazoa</taxon>
        <taxon>Ecdysozoa</taxon>
        <taxon>Nematoda</taxon>
        <taxon>Chromadorea</taxon>
        <taxon>Rhabditida</taxon>
        <taxon>Rhabditina</taxon>
        <taxon>Diplogasteromorpha</taxon>
        <taxon>Diplogasteroidea</taxon>
        <taxon>Neodiplogasteridae</taxon>
        <taxon>Pristionchus</taxon>
    </lineage>
</organism>
<evidence type="ECO:0000313" key="2">
    <source>
        <dbReference type="Proteomes" id="UP000005239"/>
    </source>
</evidence>
<accession>A0A8R1UCT5</accession>
<evidence type="ECO:0000313" key="1">
    <source>
        <dbReference type="EnsemblMetazoa" id="PPA20325.1"/>
    </source>
</evidence>
<reference evidence="1" key="2">
    <citation type="submission" date="2022-06" db="UniProtKB">
        <authorList>
            <consortium name="EnsemblMetazoa"/>
        </authorList>
    </citation>
    <scope>IDENTIFICATION</scope>
    <source>
        <strain evidence="1">PS312</strain>
    </source>
</reference>
<dbReference type="EnsemblMetazoa" id="PPA20325.1">
    <property type="protein sequence ID" value="PPA20325.1"/>
    <property type="gene ID" value="WBGene00109879"/>
</dbReference>
<reference evidence="2" key="1">
    <citation type="journal article" date="2008" name="Nat. Genet.">
        <title>The Pristionchus pacificus genome provides a unique perspective on nematode lifestyle and parasitism.</title>
        <authorList>
            <person name="Dieterich C."/>
            <person name="Clifton S.W."/>
            <person name="Schuster L.N."/>
            <person name="Chinwalla A."/>
            <person name="Delehaunty K."/>
            <person name="Dinkelacker I."/>
            <person name="Fulton L."/>
            <person name="Fulton R."/>
            <person name="Godfrey J."/>
            <person name="Minx P."/>
            <person name="Mitreva M."/>
            <person name="Roeseler W."/>
            <person name="Tian H."/>
            <person name="Witte H."/>
            <person name="Yang S.P."/>
            <person name="Wilson R.K."/>
            <person name="Sommer R.J."/>
        </authorList>
    </citation>
    <scope>NUCLEOTIDE SEQUENCE [LARGE SCALE GENOMIC DNA]</scope>
    <source>
        <strain evidence="2">PS312</strain>
    </source>
</reference>
<dbReference type="OrthoDB" id="5836952at2759"/>
<proteinExistence type="predicted"/>
<accession>A0A2A6CUA0</accession>